<feature type="region of interest" description="Disordered" evidence="1">
    <location>
        <begin position="405"/>
        <end position="427"/>
    </location>
</feature>
<protein>
    <submittedName>
        <fullName evidence="2">Uncharacterized protein</fullName>
    </submittedName>
</protein>
<dbReference type="AlphaFoldDB" id="A0A8H7CHX1"/>
<dbReference type="OrthoDB" id="3032427at2759"/>
<organism evidence="2 3">
    <name type="scientific">Mycena sanguinolenta</name>
    <dbReference type="NCBI Taxonomy" id="230812"/>
    <lineage>
        <taxon>Eukaryota</taxon>
        <taxon>Fungi</taxon>
        <taxon>Dikarya</taxon>
        <taxon>Basidiomycota</taxon>
        <taxon>Agaricomycotina</taxon>
        <taxon>Agaricomycetes</taxon>
        <taxon>Agaricomycetidae</taxon>
        <taxon>Agaricales</taxon>
        <taxon>Marasmiineae</taxon>
        <taxon>Mycenaceae</taxon>
        <taxon>Mycena</taxon>
    </lineage>
</organism>
<sequence>MPPSPIPLPARAQPSAASPSLVHHPIDAFTEYLDRVVPDPPPDPVGPKPSAEVYRAYTDGHTKRLLVLVKRSLFLTLSEREATVVRETVTKLERFPRRSHYHRLRPLAQRAVSRFWDDPRAVEEVHELCKHFGVGAFGDKADDDSETDDESVCRLIYDRIPALDGSMPRPEVPNFEDDTACDRYHGEACNRFIELAALAGQRQLSPAEHREAQFFRTLLRVLEPCATTDRVLERIFLDCSQPSFSPAAREFIESYVPWDQLCTPLATEPVVRRTTHAEYSRWVKMSAADRRALLDGAPPEQAATNDEDEEALLSELVDLPKLPAVPKGAEGARLHDAQQALVPHVRAVLFRAVTRPLTDDEQAFMERALGRLGNHRAEPRLRKLFEKARKGKLRAHDMAQLRVTAGRGRRRGRRAVPPPAPPLPPRGFSWSRLNGMIAALGTDPTDSGRVLAEMNLFAHRGLGVHSTPLYHSTPSAKKNASVPAVYREHYGCVSQFFKDAPGPSVVQLALAVLPLRPTPLRTHAEQLADRTHAIALGVVRGDSGHRALLVWDANLRRRREPKTMASLDDHVRSLLKRARQPSRVPSFQSVWLSDGEPTSHPNICLKLTLEKMLAISHYGLDMTWENGALAAVPGFQRVADD</sequence>
<gene>
    <name evidence="2" type="ORF">MSAN_02290400</name>
</gene>
<evidence type="ECO:0000313" key="2">
    <source>
        <dbReference type="EMBL" id="KAF7336582.1"/>
    </source>
</evidence>
<reference evidence="2" key="1">
    <citation type="submission" date="2020-05" db="EMBL/GenBank/DDBJ databases">
        <title>Mycena genomes resolve the evolution of fungal bioluminescence.</title>
        <authorList>
            <person name="Tsai I.J."/>
        </authorList>
    </citation>
    <scope>NUCLEOTIDE SEQUENCE</scope>
    <source>
        <strain evidence="2">160909Yilan</strain>
    </source>
</reference>
<dbReference type="EMBL" id="JACAZH010000036">
    <property type="protein sequence ID" value="KAF7336582.1"/>
    <property type="molecule type" value="Genomic_DNA"/>
</dbReference>
<evidence type="ECO:0000256" key="1">
    <source>
        <dbReference type="SAM" id="MobiDB-lite"/>
    </source>
</evidence>
<keyword evidence="3" id="KW-1185">Reference proteome</keyword>
<name>A0A8H7CHX1_9AGAR</name>
<accession>A0A8H7CHX1</accession>
<proteinExistence type="predicted"/>
<feature type="compositionally biased region" description="Pro residues" evidence="1">
    <location>
        <begin position="416"/>
        <end position="425"/>
    </location>
</feature>
<evidence type="ECO:0000313" key="3">
    <source>
        <dbReference type="Proteomes" id="UP000623467"/>
    </source>
</evidence>
<dbReference type="Proteomes" id="UP000623467">
    <property type="component" value="Unassembled WGS sequence"/>
</dbReference>
<comment type="caution">
    <text evidence="2">The sequence shown here is derived from an EMBL/GenBank/DDBJ whole genome shotgun (WGS) entry which is preliminary data.</text>
</comment>